<name>A0A922I540_DERFA</name>
<reference evidence="1" key="1">
    <citation type="submission" date="2013-05" db="EMBL/GenBank/DDBJ databases">
        <authorList>
            <person name="Yim A.K.Y."/>
            <person name="Chan T.F."/>
            <person name="Ji K.M."/>
            <person name="Liu X.Y."/>
            <person name="Zhou J.W."/>
            <person name="Li R.Q."/>
            <person name="Yang K.Y."/>
            <person name="Li J."/>
            <person name="Li M."/>
            <person name="Law P.T.W."/>
            <person name="Wu Y.L."/>
            <person name="Cai Z.L."/>
            <person name="Qin H."/>
            <person name="Bao Y."/>
            <person name="Leung R.K.K."/>
            <person name="Ng P.K.S."/>
            <person name="Zou J."/>
            <person name="Zhong X.J."/>
            <person name="Ran P.X."/>
            <person name="Zhong N.S."/>
            <person name="Liu Z.G."/>
            <person name="Tsui S.K.W."/>
        </authorList>
    </citation>
    <scope>NUCLEOTIDE SEQUENCE</scope>
    <source>
        <strain evidence="1">Derf</strain>
        <tissue evidence="1">Whole organism</tissue>
    </source>
</reference>
<accession>A0A922I540</accession>
<evidence type="ECO:0000313" key="1">
    <source>
        <dbReference type="EMBL" id="KAH9520905.1"/>
    </source>
</evidence>
<sequence length="71" mass="8706">MERRHYGNGPTLRIVVPHNYDQLSPNEQMEIHLRIIREAMNFFNQHFPPVDVTLDYHYWYSNLYIINNPLY</sequence>
<proteinExistence type="predicted"/>
<dbReference type="Proteomes" id="UP000790347">
    <property type="component" value="Unassembled WGS sequence"/>
</dbReference>
<organism evidence="1 2">
    <name type="scientific">Dermatophagoides farinae</name>
    <name type="common">American house dust mite</name>
    <dbReference type="NCBI Taxonomy" id="6954"/>
    <lineage>
        <taxon>Eukaryota</taxon>
        <taxon>Metazoa</taxon>
        <taxon>Ecdysozoa</taxon>
        <taxon>Arthropoda</taxon>
        <taxon>Chelicerata</taxon>
        <taxon>Arachnida</taxon>
        <taxon>Acari</taxon>
        <taxon>Acariformes</taxon>
        <taxon>Sarcoptiformes</taxon>
        <taxon>Astigmata</taxon>
        <taxon>Psoroptidia</taxon>
        <taxon>Analgoidea</taxon>
        <taxon>Pyroglyphidae</taxon>
        <taxon>Dermatophagoidinae</taxon>
        <taxon>Dermatophagoides</taxon>
    </lineage>
</organism>
<dbReference type="EMBL" id="ASGP02000002">
    <property type="protein sequence ID" value="KAH9520905.1"/>
    <property type="molecule type" value="Genomic_DNA"/>
</dbReference>
<keyword evidence="2" id="KW-1185">Reference proteome</keyword>
<comment type="caution">
    <text evidence="1">The sequence shown here is derived from an EMBL/GenBank/DDBJ whole genome shotgun (WGS) entry which is preliminary data.</text>
</comment>
<dbReference type="AlphaFoldDB" id="A0A922I540"/>
<reference evidence="1" key="2">
    <citation type="journal article" date="2022" name="Res Sq">
        <title>Comparative Genomics Reveals Insights into the Divergent Evolution of Astigmatic Mites and Household Pest Adaptations.</title>
        <authorList>
            <person name="Xiong Q."/>
            <person name="Wan A.T.-Y."/>
            <person name="Liu X.-Y."/>
            <person name="Fung C.S.-H."/>
            <person name="Xiao X."/>
            <person name="Malainual N."/>
            <person name="Hou J."/>
            <person name="Wang L."/>
            <person name="Wang M."/>
            <person name="Yang K."/>
            <person name="Cui Y."/>
            <person name="Leung E."/>
            <person name="Nong W."/>
            <person name="Shin S.-K."/>
            <person name="Au S."/>
            <person name="Jeong K.Y."/>
            <person name="Chew F.T."/>
            <person name="Hui J."/>
            <person name="Leung T.F."/>
            <person name="Tungtrongchitr A."/>
            <person name="Zhong N."/>
            <person name="Liu Z."/>
            <person name="Tsui S."/>
        </authorList>
    </citation>
    <scope>NUCLEOTIDE SEQUENCE</scope>
    <source>
        <strain evidence="1">Derf</strain>
        <tissue evidence="1">Whole organism</tissue>
    </source>
</reference>
<evidence type="ECO:0000313" key="2">
    <source>
        <dbReference type="Proteomes" id="UP000790347"/>
    </source>
</evidence>
<protein>
    <submittedName>
        <fullName evidence="1">Uncharacterized protein</fullName>
    </submittedName>
</protein>
<gene>
    <name evidence="1" type="ORF">DERF_004586</name>
</gene>